<accession>A0A2T1AAE8</accession>
<dbReference type="RefSeq" id="WP_106165005.1">
    <property type="nucleotide sequence ID" value="NZ_JBLWXK010000015.1"/>
</dbReference>
<dbReference type="Proteomes" id="UP000237718">
    <property type="component" value="Unassembled WGS sequence"/>
</dbReference>
<proteinExistence type="predicted"/>
<reference evidence="1 2" key="1">
    <citation type="submission" date="2018-03" db="EMBL/GenBank/DDBJ databases">
        <title>Genomic Encyclopedia of Archaeal and Bacterial Type Strains, Phase II (KMG-II): from individual species to whole genera.</title>
        <authorList>
            <person name="Goeker M."/>
        </authorList>
    </citation>
    <scope>NUCLEOTIDE SEQUENCE [LARGE SCALE GENOMIC DNA]</scope>
    <source>
        <strain evidence="1 2">DSM 25328</strain>
    </source>
</reference>
<gene>
    <name evidence="1" type="ORF">CLV89_11436</name>
</gene>
<dbReference type="OrthoDB" id="7874265at2"/>
<comment type="caution">
    <text evidence="1">The sequence shown here is derived from an EMBL/GenBank/DDBJ whole genome shotgun (WGS) entry which is preliminary data.</text>
</comment>
<evidence type="ECO:0000313" key="1">
    <source>
        <dbReference type="EMBL" id="PRZ45585.1"/>
    </source>
</evidence>
<protein>
    <recommendedName>
        <fullName evidence="3">Antitoxin MazE</fullName>
    </recommendedName>
</protein>
<organism evidence="1 2">
    <name type="scientific">Tritonibacter scottomollicae</name>
    <name type="common">Epibacterium scottomollicae</name>
    <dbReference type="NCBI Taxonomy" id="483013"/>
    <lineage>
        <taxon>Bacteria</taxon>
        <taxon>Pseudomonadati</taxon>
        <taxon>Pseudomonadota</taxon>
        <taxon>Alphaproteobacteria</taxon>
        <taxon>Rhodobacterales</taxon>
        <taxon>Paracoccaceae</taxon>
        <taxon>Tritonibacter</taxon>
    </lineage>
</organism>
<name>A0A2T1AAE8_TRISK</name>
<evidence type="ECO:0000313" key="2">
    <source>
        <dbReference type="Proteomes" id="UP000237718"/>
    </source>
</evidence>
<evidence type="ECO:0008006" key="3">
    <source>
        <dbReference type="Google" id="ProtNLM"/>
    </source>
</evidence>
<dbReference type="AlphaFoldDB" id="A0A2T1AAE8"/>
<dbReference type="EMBL" id="PVUF01000014">
    <property type="protein sequence ID" value="PRZ45585.1"/>
    <property type="molecule type" value="Genomic_DNA"/>
</dbReference>
<sequence>MAGKLLSKIASRMAEIRKARRDAGFNEVTIWVPEEQVRTFRDLAWQAVEACGRSFPHRAPDGQHSRQRSKK</sequence>